<evidence type="ECO:0000259" key="1">
    <source>
        <dbReference type="Pfam" id="PF05699"/>
    </source>
</evidence>
<dbReference type="InterPro" id="IPR008906">
    <property type="entry name" value="HATC_C_dom"/>
</dbReference>
<comment type="caution">
    <text evidence="2">The sequence shown here is derived from an EMBL/GenBank/DDBJ whole genome shotgun (WGS) entry which is preliminary data.</text>
</comment>
<proteinExistence type="predicted"/>
<name>A0ABQ8T7G3_PERAM</name>
<evidence type="ECO:0000313" key="2">
    <source>
        <dbReference type="EMBL" id="KAJ4442436.1"/>
    </source>
</evidence>
<dbReference type="InterPro" id="IPR012337">
    <property type="entry name" value="RNaseH-like_sf"/>
</dbReference>
<dbReference type="Proteomes" id="UP001148838">
    <property type="component" value="Unassembled WGS sequence"/>
</dbReference>
<evidence type="ECO:0000313" key="3">
    <source>
        <dbReference type="Proteomes" id="UP001148838"/>
    </source>
</evidence>
<dbReference type="PANTHER" id="PTHR45749">
    <property type="match status" value="1"/>
</dbReference>
<gene>
    <name evidence="2" type="ORF">ANN_04022</name>
</gene>
<dbReference type="Pfam" id="PF05699">
    <property type="entry name" value="Dimer_Tnp_hAT"/>
    <property type="match status" value="1"/>
</dbReference>
<dbReference type="PANTHER" id="PTHR45749:SF37">
    <property type="entry name" value="OS05G0311600 PROTEIN"/>
    <property type="match status" value="1"/>
</dbReference>
<protein>
    <recommendedName>
        <fullName evidence="1">HAT C-terminal dimerisation domain-containing protein</fullName>
    </recommendedName>
</protein>
<dbReference type="EMBL" id="JAJSOF020000013">
    <property type="protein sequence ID" value="KAJ4442436.1"/>
    <property type="molecule type" value="Genomic_DNA"/>
</dbReference>
<dbReference type="SUPFAM" id="SSF53098">
    <property type="entry name" value="Ribonuclease H-like"/>
    <property type="match status" value="1"/>
</dbReference>
<organism evidence="2 3">
    <name type="scientific">Periplaneta americana</name>
    <name type="common">American cockroach</name>
    <name type="synonym">Blatta americana</name>
    <dbReference type="NCBI Taxonomy" id="6978"/>
    <lineage>
        <taxon>Eukaryota</taxon>
        <taxon>Metazoa</taxon>
        <taxon>Ecdysozoa</taxon>
        <taxon>Arthropoda</taxon>
        <taxon>Hexapoda</taxon>
        <taxon>Insecta</taxon>
        <taxon>Pterygota</taxon>
        <taxon>Neoptera</taxon>
        <taxon>Polyneoptera</taxon>
        <taxon>Dictyoptera</taxon>
        <taxon>Blattodea</taxon>
        <taxon>Blattoidea</taxon>
        <taxon>Blattidae</taxon>
        <taxon>Blattinae</taxon>
        <taxon>Periplaneta</taxon>
    </lineage>
</organism>
<accession>A0ABQ8T7G3</accession>
<keyword evidence="3" id="KW-1185">Reference proteome</keyword>
<sequence length="108" mass="12436">MCPFLEANRLKSELEVCYARPELKTVSGAVPLLNLIVDNELHHVFPEMSKLLKMLMTMPMSTSEAERCFSMLKRIKTFLRNTMKEDRLTALGMVSCEKSFVCKIDNFN</sequence>
<feature type="domain" description="HAT C-terminal dimerisation" evidence="1">
    <location>
        <begin position="40"/>
        <end position="97"/>
    </location>
</feature>
<reference evidence="2 3" key="1">
    <citation type="journal article" date="2022" name="Allergy">
        <title>Genome assembly and annotation of Periplaneta americana reveal a comprehensive cockroach allergen profile.</title>
        <authorList>
            <person name="Wang L."/>
            <person name="Xiong Q."/>
            <person name="Saelim N."/>
            <person name="Wang L."/>
            <person name="Nong W."/>
            <person name="Wan A.T."/>
            <person name="Shi M."/>
            <person name="Liu X."/>
            <person name="Cao Q."/>
            <person name="Hui J.H.L."/>
            <person name="Sookrung N."/>
            <person name="Leung T.F."/>
            <person name="Tungtrongchitr A."/>
            <person name="Tsui S.K.W."/>
        </authorList>
    </citation>
    <scope>NUCLEOTIDE SEQUENCE [LARGE SCALE GENOMIC DNA]</scope>
    <source>
        <strain evidence="2">PWHHKU_190912</strain>
    </source>
</reference>